<accession>A0ABU0C1X3</accession>
<protein>
    <submittedName>
        <fullName evidence="6">DNA-binding transcriptional LysR family regulator</fullName>
    </submittedName>
</protein>
<dbReference type="CDD" id="cd05466">
    <property type="entry name" value="PBP2_LTTR_substrate"/>
    <property type="match status" value="1"/>
</dbReference>
<keyword evidence="3 6" id="KW-0238">DNA-binding</keyword>
<evidence type="ECO:0000313" key="7">
    <source>
        <dbReference type="Proteomes" id="UP001230207"/>
    </source>
</evidence>
<dbReference type="InterPro" id="IPR036390">
    <property type="entry name" value="WH_DNA-bd_sf"/>
</dbReference>
<reference evidence="6 7" key="1">
    <citation type="submission" date="2023-07" db="EMBL/GenBank/DDBJ databases">
        <title>Genomic Encyclopedia of Type Strains, Phase IV (KMG-IV): sequencing the most valuable type-strain genomes for metagenomic binning, comparative biology and taxonomic classification.</title>
        <authorList>
            <person name="Goeker M."/>
        </authorList>
    </citation>
    <scope>NUCLEOTIDE SEQUENCE [LARGE SCALE GENOMIC DNA]</scope>
    <source>
        <strain evidence="6 7">DSM 1112</strain>
    </source>
</reference>
<dbReference type="Gene3D" id="1.10.10.10">
    <property type="entry name" value="Winged helix-like DNA-binding domain superfamily/Winged helix DNA-binding domain"/>
    <property type="match status" value="1"/>
</dbReference>
<dbReference type="EMBL" id="JAUSVF010000006">
    <property type="protein sequence ID" value="MDQ0323949.1"/>
    <property type="molecule type" value="Genomic_DNA"/>
</dbReference>
<dbReference type="SUPFAM" id="SSF53850">
    <property type="entry name" value="Periplasmic binding protein-like II"/>
    <property type="match status" value="1"/>
</dbReference>
<sequence length="313" mass="34626">MTLPVRLFSGQISDFDLKLIRTFRSVADCSGFSLAEIELNMTKSAISKQIADLEIRLGVQLCHRGRSGFALTAEGQYVYDASTKMLGALEGFRTELSALQKHPTGTLHIGCIDSLVTSEKSPVLAILTRFSTDFPDVKIKIITTSSAEIDQSVADRRVQIGFSTDRGMIKGAKSISLFFEHSYLYCGRNHPLFEYIESDLSLDLLNEQRFAQHAYSESELRDENKIGLTPAATGQFTEGIAMLILTGNYIGFLPQHYAKGWVDSGVMRPLLPVHIRKMTKIRLLFHEDAVVMPLVAAFVKTAETVRKAGLTAG</sequence>
<dbReference type="Pfam" id="PF00126">
    <property type="entry name" value="HTH_1"/>
    <property type="match status" value="1"/>
</dbReference>
<gene>
    <name evidence="6" type="ORF">QO002_006156</name>
</gene>
<evidence type="ECO:0000256" key="4">
    <source>
        <dbReference type="ARBA" id="ARBA00023163"/>
    </source>
</evidence>
<dbReference type="RefSeq" id="WP_307237106.1">
    <property type="nucleotide sequence ID" value="NZ_JAUSVF010000006.1"/>
</dbReference>
<keyword evidence="2" id="KW-0805">Transcription regulation</keyword>
<dbReference type="InterPro" id="IPR000847">
    <property type="entry name" value="LysR_HTH_N"/>
</dbReference>
<dbReference type="InterPro" id="IPR005119">
    <property type="entry name" value="LysR_subst-bd"/>
</dbReference>
<dbReference type="Pfam" id="PF03466">
    <property type="entry name" value="LysR_substrate"/>
    <property type="match status" value="1"/>
</dbReference>
<dbReference type="PANTHER" id="PTHR30126:SF98">
    <property type="entry name" value="HTH-TYPE TRANSCRIPTIONAL ACTIVATOR BAUR"/>
    <property type="match status" value="1"/>
</dbReference>
<dbReference type="InterPro" id="IPR036388">
    <property type="entry name" value="WH-like_DNA-bd_sf"/>
</dbReference>
<proteinExistence type="inferred from homology"/>
<evidence type="ECO:0000256" key="1">
    <source>
        <dbReference type="ARBA" id="ARBA00009437"/>
    </source>
</evidence>
<evidence type="ECO:0000256" key="3">
    <source>
        <dbReference type="ARBA" id="ARBA00023125"/>
    </source>
</evidence>
<organism evidence="6 7">
    <name type="scientific">Pararhizobium capsulatum DSM 1112</name>
    <dbReference type="NCBI Taxonomy" id="1121113"/>
    <lineage>
        <taxon>Bacteria</taxon>
        <taxon>Pseudomonadati</taxon>
        <taxon>Pseudomonadota</taxon>
        <taxon>Alphaproteobacteria</taxon>
        <taxon>Hyphomicrobiales</taxon>
        <taxon>Rhizobiaceae</taxon>
        <taxon>Rhizobium/Agrobacterium group</taxon>
        <taxon>Pararhizobium</taxon>
    </lineage>
</organism>
<dbReference type="PANTHER" id="PTHR30126">
    <property type="entry name" value="HTH-TYPE TRANSCRIPTIONAL REGULATOR"/>
    <property type="match status" value="1"/>
</dbReference>
<evidence type="ECO:0000313" key="6">
    <source>
        <dbReference type="EMBL" id="MDQ0323949.1"/>
    </source>
</evidence>
<keyword evidence="7" id="KW-1185">Reference proteome</keyword>
<dbReference type="PROSITE" id="PS50931">
    <property type="entry name" value="HTH_LYSR"/>
    <property type="match status" value="1"/>
</dbReference>
<dbReference type="Proteomes" id="UP001230207">
    <property type="component" value="Unassembled WGS sequence"/>
</dbReference>
<dbReference type="SUPFAM" id="SSF46785">
    <property type="entry name" value="Winged helix' DNA-binding domain"/>
    <property type="match status" value="1"/>
</dbReference>
<comment type="similarity">
    <text evidence="1">Belongs to the LysR transcriptional regulatory family.</text>
</comment>
<feature type="domain" description="HTH lysR-type" evidence="5">
    <location>
        <begin position="15"/>
        <end position="72"/>
    </location>
</feature>
<keyword evidence="4" id="KW-0804">Transcription</keyword>
<evidence type="ECO:0000256" key="2">
    <source>
        <dbReference type="ARBA" id="ARBA00023015"/>
    </source>
</evidence>
<dbReference type="Gene3D" id="3.40.190.290">
    <property type="match status" value="1"/>
</dbReference>
<name>A0ABU0C1X3_9HYPH</name>
<evidence type="ECO:0000259" key="5">
    <source>
        <dbReference type="PROSITE" id="PS50931"/>
    </source>
</evidence>
<comment type="caution">
    <text evidence="6">The sequence shown here is derived from an EMBL/GenBank/DDBJ whole genome shotgun (WGS) entry which is preliminary data.</text>
</comment>
<dbReference type="GO" id="GO:0003677">
    <property type="term" value="F:DNA binding"/>
    <property type="evidence" value="ECO:0007669"/>
    <property type="project" value="UniProtKB-KW"/>
</dbReference>